<gene>
    <name evidence="7" type="ORF">D2N39_12295</name>
</gene>
<dbReference type="InterPro" id="IPR011006">
    <property type="entry name" value="CheY-like_superfamily"/>
</dbReference>
<dbReference type="SUPFAM" id="SSF52172">
    <property type="entry name" value="CheY-like"/>
    <property type="match status" value="1"/>
</dbReference>
<dbReference type="PRINTS" id="PR00038">
    <property type="entry name" value="HTHLUXR"/>
</dbReference>
<dbReference type="GO" id="GO:0006355">
    <property type="term" value="P:regulation of DNA-templated transcription"/>
    <property type="evidence" value="ECO:0007669"/>
    <property type="project" value="InterPro"/>
</dbReference>
<dbReference type="SMART" id="SM00421">
    <property type="entry name" value="HTH_LUXR"/>
    <property type="match status" value="1"/>
</dbReference>
<evidence type="ECO:0000259" key="5">
    <source>
        <dbReference type="PROSITE" id="PS50043"/>
    </source>
</evidence>
<dbReference type="OrthoDB" id="9782655at2"/>
<dbReference type="SUPFAM" id="SSF46894">
    <property type="entry name" value="C-terminal effector domain of the bipartite response regulators"/>
    <property type="match status" value="1"/>
</dbReference>
<reference evidence="7 8" key="1">
    <citation type="submission" date="2018-09" db="EMBL/GenBank/DDBJ databases">
        <title>Gemmobacter lutimaris sp. nov., a marine bacterium isolated from tidal flat.</title>
        <authorList>
            <person name="Lee D.W."/>
            <person name="Yoo Y."/>
            <person name="Kim J.-J."/>
            <person name="Kim B.S."/>
        </authorList>
    </citation>
    <scope>NUCLEOTIDE SEQUENCE [LARGE SCALE GENOMIC DNA]</scope>
    <source>
        <strain evidence="7 8">YJ-T1-11</strain>
    </source>
</reference>
<keyword evidence="1" id="KW-0805">Transcription regulation</keyword>
<protein>
    <submittedName>
        <fullName evidence="7">DNA-binding response regulator</fullName>
    </submittedName>
</protein>
<dbReference type="PANTHER" id="PTHR44688:SF16">
    <property type="entry name" value="DNA-BINDING TRANSCRIPTIONAL ACTIVATOR DEVR_DOSR"/>
    <property type="match status" value="1"/>
</dbReference>
<dbReference type="RefSeq" id="WP_119135086.1">
    <property type="nucleotide sequence ID" value="NZ_QXXQ01000006.1"/>
</dbReference>
<keyword evidence="2 7" id="KW-0238">DNA-binding</keyword>
<keyword evidence="8" id="KW-1185">Reference proteome</keyword>
<sequence>MSGMIHIVDDEEAIRDALAFLLASRGVAARGWASGEEFLAAQPLEDCACVILDVRMGELSGPEVFERLRAMGNPVPVIFLTGHADVPVAVRTLKAGAFDFVEKPFNDNQIVDLALRAIAAHKAAEAEAAARRDLAARRATLSGREDEVLRAMLTGALNKQIADQLGIAMRTVEVHRGRVLAKMGVRNAIELAALLGADGREG</sequence>
<evidence type="ECO:0000313" key="7">
    <source>
        <dbReference type="EMBL" id="RID91480.1"/>
    </source>
</evidence>
<dbReference type="PANTHER" id="PTHR44688">
    <property type="entry name" value="DNA-BINDING TRANSCRIPTIONAL ACTIVATOR DEVR_DOSR"/>
    <property type="match status" value="1"/>
</dbReference>
<dbReference type="Gene3D" id="1.10.10.10">
    <property type="entry name" value="Winged helix-like DNA-binding domain superfamily/Winged helix DNA-binding domain"/>
    <property type="match status" value="1"/>
</dbReference>
<dbReference type="Proteomes" id="UP000266649">
    <property type="component" value="Unassembled WGS sequence"/>
</dbReference>
<dbReference type="PROSITE" id="PS50110">
    <property type="entry name" value="RESPONSE_REGULATORY"/>
    <property type="match status" value="1"/>
</dbReference>
<dbReference type="AlphaFoldDB" id="A0A398BUD3"/>
<dbReference type="PROSITE" id="PS50043">
    <property type="entry name" value="HTH_LUXR_2"/>
    <property type="match status" value="1"/>
</dbReference>
<keyword evidence="3" id="KW-0804">Transcription</keyword>
<dbReference type="PROSITE" id="PS00622">
    <property type="entry name" value="HTH_LUXR_1"/>
    <property type="match status" value="1"/>
</dbReference>
<organism evidence="7 8">
    <name type="scientific">Gemmobacter lutimaris</name>
    <dbReference type="NCBI Taxonomy" id="2306023"/>
    <lineage>
        <taxon>Bacteria</taxon>
        <taxon>Pseudomonadati</taxon>
        <taxon>Pseudomonadota</taxon>
        <taxon>Alphaproteobacteria</taxon>
        <taxon>Rhodobacterales</taxon>
        <taxon>Paracoccaceae</taxon>
        <taxon>Gemmobacter</taxon>
    </lineage>
</organism>
<evidence type="ECO:0000259" key="6">
    <source>
        <dbReference type="PROSITE" id="PS50110"/>
    </source>
</evidence>
<accession>A0A398BUD3</accession>
<dbReference type="InterPro" id="IPR000792">
    <property type="entry name" value="Tscrpt_reg_LuxR_C"/>
</dbReference>
<feature type="domain" description="HTH luxR-type" evidence="5">
    <location>
        <begin position="134"/>
        <end position="199"/>
    </location>
</feature>
<comment type="caution">
    <text evidence="7">The sequence shown here is derived from an EMBL/GenBank/DDBJ whole genome shotgun (WGS) entry which is preliminary data.</text>
</comment>
<evidence type="ECO:0000313" key="8">
    <source>
        <dbReference type="Proteomes" id="UP000266649"/>
    </source>
</evidence>
<dbReference type="CDD" id="cd06170">
    <property type="entry name" value="LuxR_C_like"/>
    <property type="match status" value="1"/>
</dbReference>
<keyword evidence="4" id="KW-0597">Phosphoprotein</keyword>
<evidence type="ECO:0000256" key="4">
    <source>
        <dbReference type="PROSITE-ProRule" id="PRU00169"/>
    </source>
</evidence>
<dbReference type="Gene3D" id="3.40.50.2300">
    <property type="match status" value="1"/>
</dbReference>
<dbReference type="SMART" id="SM00448">
    <property type="entry name" value="REC"/>
    <property type="match status" value="1"/>
</dbReference>
<feature type="domain" description="Response regulatory" evidence="6">
    <location>
        <begin position="4"/>
        <end position="118"/>
    </location>
</feature>
<evidence type="ECO:0000256" key="3">
    <source>
        <dbReference type="ARBA" id="ARBA00023163"/>
    </source>
</evidence>
<dbReference type="InterPro" id="IPR036388">
    <property type="entry name" value="WH-like_DNA-bd_sf"/>
</dbReference>
<name>A0A398BUD3_9RHOB</name>
<dbReference type="Pfam" id="PF00072">
    <property type="entry name" value="Response_reg"/>
    <property type="match status" value="1"/>
</dbReference>
<dbReference type="InterPro" id="IPR001789">
    <property type="entry name" value="Sig_transdc_resp-reg_receiver"/>
</dbReference>
<proteinExistence type="predicted"/>
<evidence type="ECO:0000256" key="2">
    <source>
        <dbReference type="ARBA" id="ARBA00023125"/>
    </source>
</evidence>
<evidence type="ECO:0000256" key="1">
    <source>
        <dbReference type="ARBA" id="ARBA00023015"/>
    </source>
</evidence>
<dbReference type="CDD" id="cd17537">
    <property type="entry name" value="REC_FixJ"/>
    <property type="match status" value="1"/>
</dbReference>
<dbReference type="Pfam" id="PF00196">
    <property type="entry name" value="GerE"/>
    <property type="match status" value="1"/>
</dbReference>
<feature type="modified residue" description="4-aspartylphosphate" evidence="4">
    <location>
        <position position="53"/>
    </location>
</feature>
<dbReference type="EMBL" id="QXXQ01000006">
    <property type="protein sequence ID" value="RID91480.1"/>
    <property type="molecule type" value="Genomic_DNA"/>
</dbReference>
<dbReference type="GO" id="GO:0000160">
    <property type="term" value="P:phosphorelay signal transduction system"/>
    <property type="evidence" value="ECO:0007669"/>
    <property type="project" value="InterPro"/>
</dbReference>
<dbReference type="InterPro" id="IPR016032">
    <property type="entry name" value="Sig_transdc_resp-reg_C-effctor"/>
</dbReference>
<dbReference type="GO" id="GO:0003677">
    <property type="term" value="F:DNA binding"/>
    <property type="evidence" value="ECO:0007669"/>
    <property type="project" value="UniProtKB-KW"/>
</dbReference>